<evidence type="ECO:0000313" key="5">
    <source>
        <dbReference type="Proteomes" id="UP000262825"/>
    </source>
</evidence>
<dbReference type="AlphaFoldDB" id="A0A376B4K7"/>
<keyword evidence="2 3" id="KW-0342">GTP-binding</keyword>
<dbReference type="InterPro" id="IPR006689">
    <property type="entry name" value="Small_GTPase_ARF/SAR"/>
</dbReference>
<name>A0A376B4K7_9ASCO</name>
<dbReference type="EMBL" id="UFAJ01000134">
    <property type="protein sequence ID" value="SSD59394.1"/>
    <property type="molecule type" value="Genomic_DNA"/>
</dbReference>
<protein>
    <submittedName>
        <fullName evidence="4">Uncharacterized protein</fullName>
    </submittedName>
</protein>
<sequence>MLSNQGRNNKHPIYDVNTIPNNNIKHPLKSGKIQIGDEKHIFQFLDFSGQKRLESSWKTYFIKNHSNKIDVIIYVLDISDFIKWDQTKKSFQENLIFLEQEQQRSSRTVDKKIPILIIGNKIDNFNGSASYTDNGCTSSTQMFSHKSILLRKNSKNNMYIISDEPGIVSSSVSALSINSTGTNIIHDERDYYNKIVNYVINEDTMYYLENTGILCKQLGLDIQNRRLYYEDGDAKVIELKSDIDVITISCKDCIKINEVILWLSKLQI</sequence>
<dbReference type="Proteomes" id="UP000262825">
    <property type="component" value="Unassembled WGS sequence"/>
</dbReference>
<dbReference type="GO" id="GO:0005525">
    <property type="term" value="F:GTP binding"/>
    <property type="evidence" value="ECO:0007669"/>
    <property type="project" value="UniProtKB-KW"/>
</dbReference>
<dbReference type="GO" id="GO:0003924">
    <property type="term" value="F:GTPase activity"/>
    <property type="evidence" value="ECO:0007669"/>
    <property type="project" value="InterPro"/>
</dbReference>
<gene>
    <name evidence="4" type="ORF">SCODWIG_01155</name>
</gene>
<feature type="binding site" evidence="3">
    <location>
        <position position="49"/>
    </location>
    <ligand>
        <name>GTP</name>
        <dbReference type="ChEBI" id="CHEBI:37565"/>
    </ligand>
</feature>
<accession>A0A376B4K7</accession>
<evidence type="ECO:0000313" key="4">
    <source>
        <dbReference type="EMBL" id="SSD59394.1"/>
    </source>
</evidence>
<proteinExistence type="predicted"/>
<dbReference type="VEuPathDB" id="FungiDB:SCODWIG_01155"/>
<evidence type="ECO:0000256" key="1">
    <source>
        <dbReference type="ARBA" id="ARBA00022741"/>
    </source>
</evidence>
<evidence type="ECO:0000256" key="3">
    <source>
        <dbReference type="PIRSR" id="PIRSR606689-1"/>
    </source>
</evidence>
<keyword evidence="1 3" id="KW-0547">Nucleotide-binding</keyword>
<dbReference type="InterPro" id="IPR027417">
    <property type="entry name" value="P-loop_NTPase"/>
</dbReference>
<dbReference type="SUPFAM" id="SSF52540">
    <property type="entry name" value="P-loop containing nucleoside triphosphate hydrolases"/>
    <property type="match status" value="1"/>
</dbReference>
<organism evidence="4 5">
    <name type="scientific">Saccharomycodes ludwigii</name>
    <dbReference type="NCBI Taxonomy" id="36035"/>
    <lineage>
        <taxon>Eukaryota</taxon>
        <taxon>Fungi</taxon>
        <taxon>Dikarya</taxon>
        <taxon>Ascomycota</taxon>
        <taxon>Saccharomycotina</taxon>
        <taxon>Saccharomycetes</taxon>
        <taxon>Saccharomycodales</taxon>
        <taxon>Saccharomycodaceae</taxon>
        <taxon>Saccharomycodes</taxon>
    </lineage>
</organism>
<dbReference type="Gene3D" id="3.40.50.300">
    <property type="entry name" value="P-loop containing nucleotide triphosphate hydrolases"/>
    <property type="match status" value="1"/>
</dbReference>
<reference evidence="5" key="1">
    <citation type="submission" date="2018-06" db="EMBL/GenBank/DDBJ databases">
        <authorList>
            <person name="Guldener U."/>
        </authorList>
    </citation>
    <scope>NUCLEOTIDE SEQUENCE [LARGE SCALE GENOMIC DNA]</scope>
    <source>
        <strain evidence="5">UTAD17</strain>
    </source>
</reference>
<keyword evidence="5" id="KW-1185">Reference proteome</keyword>
<feature type="binding site" evidence="3">
    <location>
        <begin position="120"/>
        <end position="123"/>
    </location>
    <ligand>
        <name>GTP</name>
        <dbReference type="ChEBI" id="CHEBI:37565"/>
    </ligand>
</feature>
<dbReference type="Pfam" id="PF00025">
    <property type="entry name" value="Arf"/>
    <property type="match status" value="1"/>
</dbReference>
<evidence type="ECO:0000256" key="2">
    <source>
        <dbReference type="ARBA" id="ARBA00023134"/>
    </source>
</evidence>